<proteinExistence type="predicted"/>
<name>A0A0N4SZT1_BRUPA</name>
<dbReference type="EMBL" id="UZAD01000095">
    <property type="protein sequence ID" value="VDN82503.1"/>
    <property type="molecule type" value="Genomic_DNA"/>
</dbReference>
<sequence>MILSGTPIAAIRCTAPISVNPGTNDSSANPAIFGELLISSNVHTPHRPIVTIRNLSAATAETPTVTIPGAAEESNFISTNLILNGNSPSAFRPIFPSTSSDSFVITTLSSLVSPSDHENVNSERNHNHHHHQQQQQPEQQQPEQQQQQKSQQSDTTLSADYG</sequence>
<feature type="compositionally biased region" description="Low complexity" evidence="1">
    <location>
        <begin position="133"/>
        <end position="153"/>
    </location>
</feature>
<reference evidence="4" key="1">
    <citation type="submission" date="2017-02" db="UniProtKB">
        <authorList>
            <consortium name="WormBaseParasite"/>
        </authorList>
    </citation>
    <scope>IDENTIFICATION</scope>
</reference>
<feature type="compositionally biased region" description="Basic and acidic residues" evidence="1">
    <location>
        <begin position="115"/>
        <end position="125"/>
    </location>
</feature>
<protein>
    <submittedName>
        <fullName evidence="2 4">Uncharacterized protein</fullName>
    </submittedName>
</protein>
<evidence type="ECO:0000313" key="2">
    <source>
        <dbReference type="EMBL" id="VDN82503.1"/>
    </source>
</evidence>
<organism evidence="4">
    <name type="scientific">Brugia pahangi</name>
    <name type="common">Filarial nematode worm</name>
    <dbReference type="NCBI Taxonomy" id="6280"/>
    <lineage>
        <taxon>Eukaryota</taxon>
        <taxon>Metazoa</taxon>
        <taxon>Ecdysozoa</taxon>
        <taxon>Nematoda</taxon>
        <taxon>Chromadorea</taxon>
        <taxon>Rhabditida</taxon>
        <taxon>Spirurina</taxon>
        <taxon>Spiruromorpha</taxon>
        <taxon>Filarioidea</taxon>
        <taxon>Onchocercidae</taxon>
        <taxon>Brugia</taxon>
    </lineage>
</organism>
<feature type="region of interest" description="Disordered" evidence="1">
    <location>
        <begin position="113"/>
        <end position="162"/>
    </location>
</feature>
<gene>
    <name evidence="2" type="ORF">BPAG_LOCUS1317</name>
</gene>
<evidence type="ECO:0000313" key="4">
    <source>
        <dbReference type="WBParaSite" id="BPAG_0000131601-mRNA-1"/>
    </source>
</evidence>
<dbReference type="AlphaFoldDB" id="A0A0N4SZT1"/>
<dbReference type="Proteomes" id="UP000278627">
    <property type="component" value="Unassembled WGS sequence"/>
</dbReference>
<dbReference type="WBParaSite" id="BPAG_0000131601-mRNA-1">
    <property type="protein sequence ID" value="BPAG_0000131601-mRNA-1"/>
    <property type="gene ID" value="BPAG_0000131601"/>
</dbReference>
<reference evidence="2 3" key="2">
    <citation type="submission" date="2018-11" db="EMBL/GenBank/DDBJ databases">
        <authorList>
            <consortium name="Pathogen Informatics"/>
        </authorList>
    </citation>
    <scope>NUCLEOTIDE SEQUENCE [LARGE SCALE GENOMIC DNA]</scope>
</reference>
<keyword evidence="3" id="KW-1185">Reference proteome</keyword>
<evidence type="ECO:0000256" key="1">
    <source>
        <dbReference type="SAM" id="MobiDB-lite"/>
    </source>
</evidence>
<evidence type="ECO:0000313" key="3">
    <source>
        <dbReference type="Proteomes" id="UP000278627"/>
    </source>
</evidence>
<accession>A0A0N4SZT1</accession>